<dbReference type="AlphaFoldDB" id="A0A7R8ZZX6"/>
<dbReference type="InterPro" id="IPR050899">
    <property type="entry name" value="DDRGK_domain-containing"/>
</dbReference>
<dbReference type="PANTHER" id="PTHR48176:SF1">
    <property type="entry name" value="DDRGK DOMAIN-CONTAINING PROTEIN 1"/>
    <property type="match status" value="1"/>
</dbReference>
<feature type="transmembrane region" description="Helical" evidence="12">
    <location>
        <begin position="6"/>
        <end position="24"/>
    </location>
</feature>
<accession>A0A7R8ZZX6</accession>
<dbReference type="GO" id="GO:0005789">
    <property type="term" value="C:endoplasmic reticulum membrane"/>
    <property type="evidence" value="ECO:0007669"/>
    <property type="project" value="UniProtKB-SubCell"/>
</dbReference>
<keyword evidence="8 12" id="KW-0472">Membrane</keyword>
<keyword evidence="5" id="KW-0833">Ubl conjugation pathway</keyword>
<comment type="similarity">
    <text evidence="2">Belongs to the DDRGK1 family.</text>
</comment>
<keyword evidence="4 12" id="KW-0812">Transmembrane</keyword>
<comment type="function">
    <text evidence="9">Substrate adapter for ufmylation, the covalent attachment of the ubiquitin-like modifier UFM1 to substrate proteins. Required for ufmylation of Atg9; protects the nervous system during aging, possibly by stabilizing Atg9 and supporting its function.</text>
</comment>
<reference evidence="13" key="1">
    <citation type="submission" date="2020-11" db="EMBL/GenBank/DDBJ databases">
        <authorList>
            <person name="Tran Van P."/>
        </authorList>
    </citation>
    <scope>NUCLEOTIDE SEQUENCE</scope>
</reference>
<gene>
    <name evidence="13" type="ORF">DSTB1V02_LOCUS2531</name>
</gene>
<evidence type="ECO:0000256" key="10">
    <source>
        <dbReference type="ARBA" id="ARBA00049687"/>
    </source>
</evidence>
<dbReference type="InterPro" id="IPR019153">
    <property type="entry name" value="DDRGK_dom-contain"/>
</dbReference>
<evidence type="ECO:0000256" key="11">
    <source>
        <dbReference type="SAM" id="MobiDB-lite"/>
    </source>
</evidence>
<evidence type="ECO:0000313" key="14">
    <source>
        <dbReference type="Proteomes" id="UP000677054"/>
    </source>
</evidence>
<dbReference type="Pfam" id="PF09756">
    <property type="entry name" value="DDRGK"/>
    <property type="match status" value="1"/>
</dbReference>
<sequence>MDPVTIGFIVSSCLIILLFFLTFLKSRTQMAVEQEATDPGPGVRAEAMVRTHERENMPRRAAVRNARARLRRAELRQAADGDDDDNAGWGMRGSGDESDGEVQDASDHIEMPEGKMGAKKRKKMEMKAEKKAAREAMEQEREERREREEKAKKERELKEEREAAEEKKKEEEERKRKEEQEKREQEEYEQMKAAFSVEEEGFEENTSPNEESLLARFLEYIRASKVVLLEDLAAQFRLKVQDVISRIHDLQNEGSLTGVIDDRGKFIYVSREELEAVAKFIRQRGRVSIAELAECSNALINLKPDNEALVSVGMS</sequence>
<dbReference type="OrthoDB" id="2285710at2759"/>
<proteinExistence type="inferred from homology"/>
<evidence type="ECO:0000256" key="4">
    <source>
        <dbReference type="ARBA" id="ARBA00022692"/>
    </source>
</evidence>
<dbReference type="SMART" id="SM01128">
    <property type="entry name" value="DDRGK"/>
    <property type="match status" value="1"/>
</dbReference>
<protein>
    <recommendedName>
        <fullName evidence="3">DDRGK domain-containing protein 1</fullName>
    </recommendedName>
</protein>
<comment type="subcellular location">
    <subcellularLocation>
        <location evidence="1">Endoplasmic reticulum membrane</location>
        <topology evidence="1">Single-pass membrane protein</topology>
    </subcellularLocation>
</comment>
<dbReference type="InterPro" id="IPR036388">
    <property type="entry name" value="WH-like_DNA-bd_sf"/>
</dbReference>
<dbReference type="FunFam" id="1.10.10.10:FF:000143">
    <property type="entry name" value="DDRGK domain-containing protein 1"/>
    <property type="match status" value="1"/>
</dbReference>
<dbReference type="GO" id="GO:0044389">
    <property type="term" value="F:ubiquitin-like protein ligase binding"/>
    <property type="evidence" value="ECO:0007669"/>
    <property type="project" value="TreeGrafter"/>
</dbReference>
<evidence type="ECO:0000256" key="3">
    <source>
        <dbReference type="ARBA" id="ARBA00018218"/>
    </source>
</evidence>
<dbReference type="Gene3D" id="1.10.10.10">
    <property type="entry name" value="Winged helix-like DNA-binding domain superfamily/Winged helix DNA-binding domain"/>
    <property type="match status" value="1"/>
</dbReference>
<dbReference type="Proteomes" id="UP000677054">
    <property type="component" value="Unassembled WGS sequence"/>
</dbReference>
<evidence type="ECO:0000256" key="8">
    <source>
        <dbReference type="ARBA" id="ARBA00023136"/>
    </source>
</evidence>
<dbReference type="PANTHER" id="PTHR48176">
    <property type="entry name" value="DDRGK DOMAIN-CONTAINING PROTEIN 1"/>
    <property type="match status" value="1"/>
</dbReference>
<evidence type="ECO:0000256" key="6">
    <source>
        <dbReference type="ARBA" id="ARBA00022824"/>
    </source>
</evidence>
<evidence type="ECO:0000256" key="5">
    <source>
        <dbReference type="ARBA" id="ARBA00022786"/>
    </source>
</evidence>
<feature type="region of interest" description="Disordered" evidence="11">
    <location>
        <begin position="74"/>
        <end position="190"/>
    </location>
</feature>
<keyword evidence="14" id="KW-1185">Reference proteome</keyword>
<dbReference type="EMBL" id="CAJPEV010000287">
    <property type="protein sequence ID" value="CAG0883481.1"/>
    <property type="molecule type" value="Genomic_DNA"/>
</dbReference>
<evidence type="ECO:0000313" key="13">
    <source>
        <dbReference type="EMBL" id="CAD7242569.1"/>
    </source>
</evidence>
<evidence type="ECO:0000256" key="9">
    <source>
        <dbReference type="ARBA" id="ARBA00049608"/>
    </source>
</evidence>
<evidence type="ECO:0000256" key="1">
    <source>
        <dbReference type="ARBA" id="ARBA00004389"/>
    </source>
</evidence>
<dbReference type="EMBL" id="LR899804">
    <property type="protein sequence ID" value="CAD7242569.1"/>
    <property type="molecule type" value="Genomic_DNA"/>
</dbReference>
<feature type="compositionally biased region" description="Basic and acidic residues" evidence="11">
    <location>
        <begin position="125"/>
        <end position="185"/>
    </location>
</feature>
<evidence type="ECO:0000256" key="7">
    <source>
        <dbReference type="ARBA" id="ARBA00022989"/>
    </source>
</evidence>
<keyword evidence="7 12" id="KW-1133">Transmembrane helix</keyword>
<comment type="subunit">
    <text evidence="10">Interacts with Atg9; the interaction is transient.</text>
</comment>
<evidence type="ECO:0000256" key="12">
    <source>
        <dbReference type="SAM" id="Phobius"/>
    </source>
</evidence>
<keyword evidence="6" id="KW-0256">Endoplasmic reticulum</keyword>
<name>A0A7R8ZZX6_9CRUS</name>
<evidence type="ECO:0000256" key="2">
    <source>
        <dbReference type="ARBA" id="ARBA00009829"/>
    </source>
</evidence>
<dbReference type="InterPro" id="IPR036390">
    <property type="entry name" value="WH_DNA-bd_sf"/>
</dbReference>
<organism evidence="13">
    <name type="scientific">Darwinula stevensoni</name>
    <dbReference type="NCBI Taxonomy" id="69355"/>
    <lineage>
        <taxon>Eukaryota</taxon>
        <taxon>Metazoa</taxon>
        <taxon>Ecdysozoa</taxon>
        <taxon>Arthropoda</taxon>
        <taxon>Crustacea</taxon>
        <taxon>Oligostraca</taxon>
        <taxon>Ostracoda</taxon>
        <taxon>Podocopa</taxon>
        <taxon>Podocopida</taxon>
        <taxon>Darwinulocopina</taxon>
        <taxon>Darwinuloidea</taxon>
        <taxon>Darwinulidae</taxon>
        <taxon>Darwinula</taxon>
    </lineage>
</organism>
<dbReference type="SUPFAM" id="SSF46785">
    <property type="entry name" value="Winged helix' DNA-binding domain"/>
    <property type="match status" value="1"/>
</dbReference>